<dbReference type="InterPro" id="IPR021796">
    <property type="entry name" value="Tll0287-like_dom"/>
</dbReference>
<dbReference type="CDD" id="cd01949">
    <property type="entry name" value="GGDEF"/>
    <property type="match status" value="1"/>
</dbReference>
<feature type="transmembrane region" description="Helical" evidence="2">
    <location>
        <begin position="12"/>
        <end position="33"/>
    </location>
</feature>
<dbReference type="InterPro" id="IPR029787">
    <property type="entry name" value="Nucleotide_cyclase"/>
</dbReference>
<dbReference type="SUPFAM" id="SSF141868">
    <property type="entry name" value="EAL domain-like"/>
    <property type="match status" value="1"/>
</dbReference>
<dbReference type="Pfam" id="PF00072">
    <property type="entry name" value="Response_reg"/>
    <property type="match status" value="1"/>
</dbReference>
<dbReference type="CDD" id="cd00130">
    <property type="entry name" value="PAS"/>
    <property type="match status" value="1"/>
</dbReference>
<dbReference type="PANTHER" id="PTHR44757:SF2">
    <property type="entry name" value="BIOFILM ARCHITECTURE MAINTENANCE PROTEIN MBAA"/>
    <property type="match status" value="1"/>
</dbReference>
<dbReference type="InterPro" id="IPR013655">
    <property type="entry name" value="PAS_fold_3"/>
</dbReference>
<keyword evidence="9" id="KW-1185">Reference proteome</keyword>
<comment type="caution">
    <text evidence="8">The sequence shown here is derived from an EMBL/GenBank/DDBJ whole genome shotgun (WGS) entry which is preliminary data.</text>
</comment>
<evidence type="ECO:0000313" key="9">
    <source>
        <dbReference type="Proteomes" id="UP000562027"/>
    </source>
</evidence>
<dbReference type="SMART" id="SM00052">
    <property type="entry name" value="EAL"/>
    <property type="match status" value="1"/>
</dbReference>
<evidence type="ECO:0000259" key="7">
    <source>
        <dbReference type="PROSITE" id="PS50887"/>
    </source>
</evidence>
<organism evidence="8 9">
    <name type="scientific">Roseateles oligotrophus</name>
    <dbReference type="NCBI Taxonomy" id="1769250"/>
    <lineage>
        <taxon>Bacteria</taxon>
        <taxon>Pseudomonadati</taxon>
        <taxon>Pseudomonadota</taxon>
        <taxon>Betaproteobacteria</taxon>
        <taxon>Burkholderiales</taxon>
        <taxon>Sphaerotilaceae</taxon>
        <taxon>Roseateles</taxon>
    </lineage>
</organism>
<dbReference type="Pfam" id="PF00990">
    <property type="entry name" value="GGDEF"/>
    <property type="match status" value="1"/>
</dbReference>
<dbReference type="SMART" id="SM00267">
    <property type="entry name" value="GGDEF"/>
    <property type="match status" value="1"/>
</dbReference>
<dbReference type="PANTHER" id="PTHR44757">
    <property type="entry name" value="DIGUANYLATE CYCLASE DGCP"/>
    <property type="match status" value="1"/>
</dbReference>
<dbReference type="InterPro" id="IPR052155">
    <property type="entry name" value="Biofilm_reg_signaling"/>
</dbReference>
<dbReference type="Pfam" id="PF11845">
    <property type="entry name" value="Tll0287-like"/>
    <property type="match status" value="1"/>
</dbReference>
<dbReference type="Pfam" id="PF08447">
    <property type="entry name" value="PAS_3"/>
    <property type="match status" value="1"/>
</dbReference>
<dbReference type="PROSITE" id="PS50113">
    <property type="entry name" value="PAC"/>
    <property type="match status" value="1"/>
</dbReference>
<sequence length="991" mass="109523">MSLVSRTRVQISRTLGVLLAVFALACLMGYFVVRDAINKTLEHEALVVAEIVASQASTARSVYSTEVVGKLAKDGFGASAESAQQPGHVPIPAQFLKLVGEASSRQADWLYQYQPVSKWNLAENQGLHDDFLRWAWPQLEAQDQAAPATPIQWKAVSRFETQNGRRVLRYLSADPASQLSCAACHNSYEKRPEIIGRRLAAGVAAQRQFAQHQLLGALSVTIPLDKAEALAGNEIDTAMLFFFAIFAASFAALVWFKLKLGLQQRELLQTEHQLAQAELESRSAVLELEAKQGVEQAFAELSTFIQAIDLHAIVSVADRRGRITHVNQKFVEISGYSREELLGQDHRIVNSGQHPQGFFEQMWATISKGEVWRDVICNRSKSGDLYWVDSAIVPQRGAEGQIVRFVSIRIDISEQRRHEDALHYQATHDGLTDLPNRLLLLDRINHAIARAKRSESLIVLFFIDLNKFKYINDSLGHSAGDQVLREMAQRLSRLAREGDTVARLGGDEFVVACEGIARADIELVGARICQALAAPVAVQGESHTLGGSVGVAIFPDDGEDTETLLKRADIAMYEAKSRGGSVLAHFSPEMQAAIDRRLQMEMRLREGIPKGELFLEYQPQVDFKSGTLVSLEALVRWQSPEYGRLGPSQFLPMAEEAHLIDLVDSFVLDEACRQMAAWAAAGHGWIRVAVNLAATKFSDPEFLLELRQTLQKHGVPEGVLELEVTESLALRDPKASLALMQQLRGLGILLAIDDFGTGYSNLGYLGSFPAERLKIDQGFVRGLSKNPQDRAIVAAVIQLAHNLHMRAIAEGVETEEEAIILFSLNVDEVQGYLVGRPQAPEQVESLFKQPTLLDPSLFMHADEVPVVLLVEDHEVSLEIMENLLASYGVKVVCARSAEQARQLFHQHRFAMAIVDQGLPGENGIQLLASLKQLMPDTVRVLVTASMDPLVMRDAINLGGAAYFLAKPIDAEALRAIVMKSCWNHLQQRPTP</sequence>
<dbReference type="Gene3D" id="3.40.50.2300">
    <property type="match status" value="1"/>
</dbReference>
<dbReference type="Proteomes" id="UP000562027">
    <property type="component" value="Unassembled WGS sequence"/>
</dbReference>
<dbReference type="InterPro" id="IPR011006">
    <property type="entry name" value="CheY-like_superfamily"/>
</dbReference>
<evidence type="ECO:0000259" key="5">
    <source>
        <dbReference type="PROSITE" id="PS50113"/>
    </source>
</evidence>
<dbReference type="Gene3D" id="3.20.20.450">
    <property type="entry name" value="EAL domain"/>
    <property type="match status" value="1"/>
</dbReference>
<dbReference type="AlphaFoldDB" id="A0A840L4I6"/>
<dbReference type="SMART" id="SM00448">
    <property type="entry name" value="REC"/>
    <property type="match status" value="1"/>
</dbReference>
<keyword evidence="1" id="KW-0597">Phosphoprotein</keyword>
<dbReference type="EMBL" id="JACHLP010000001">
    <property type="protein sequence ID" value="MBB4841743.1"/>
    <property type="molecule type" value="Genomic_DNA"/>
</dbReference>
<dbReference type="SMART" id="SM00086">
    <property type="entry name" value="PAC"/>
    <property type="match status" value="1"/>
</dbReference>
<dbReference type="InterPro" id="IPR035965">
    <property type="entry name" value="PAS-like_dom_sf"/>
</dbReference>
<dbReference type="InterPro" id="IPR000160">
    <property type="entry name" value="GGDEF_dom"/>
</dbReference>
<dbReference type="InterPro" id="IPR043128">
    <property type="entry name" value="Rev_trsase/Diguanyl_cyclase"/>
</dbReference>
<dbReference type="PROSITE" id="PS50112">
    <property type="entry name" value="PAS"/>
    <property type="match status" value="1"/>
</dbReference>
<dbReference type="GO" id="GO:0000160">
    <property type="term" value="P:phosphorelay signal transduction system"/>
    <property type="evidence" value="ECO:0007669"/>
    <property type="project" value="InterPro"/>
</dbReference>
<dbReference type="InterPro" id="IPR000014">
    <property type="entry name" value="PAS"/>
</dbReference>
<reference evidence="8 9" key="1">
    <citation type="submission" date="2020-08" db="EMBL/GenBank/DDBJ databases">
        <title>Functional genomics of gut bacteria from endangered species of beetles.</title>
        <authorList>
            <person name="Carlos-Shanley C."/>
        </authorList>
    </citation>
    <scope>NUCLEOTIDE SEQUENCE [LARGE SCALE GENOMIC DNA]</scope>
    <source>
        <strain evidence="8 9">S00239</strain>
    </source>
</reference>
<evidence type="ECO:0000313" key="8">
    <source>
        <dbReference type="EMBL" id="MBB4841743.1"/>
    </source>
</evidence>
<feature type="domain" description="EAL" evidence="6">
    <location>
        <begin position="597"/>
        <end position="851"/>
    </location>
</feature>
<dbReference type="NCBIfam" id="TIGR00229">
    <property type="entry name" value="sensory_box"/>
    <property type="match status" value="1"/>
</dbReference>
<name>A0A840L4I6_9BURK</name>
<keyword evidence="2" id="KW-0812">Transmembrane</keyword>
<dbReference type="PROSITE" id="PS50883">
    <property type="entry name" value="EAL"/>
    <property type="match status" value="1"/>
</dbReference>
<feature type="domain" description="Response regulatory" evidence="3">
    <location>
        <begin position="866"/>
        <end position="981"/>
    </location>
</feature>
<dbReference type="SUPFAM" id="SSF55785">
    <property type="entry name" value="PYP-like sensor domain (PAS domain)"/>
    <property type="match status" value="1"/>
</dbReference>
<feature type="domain" description="PAC" evidence="5">
    <location>
        <begin position="370"/>
        <end position="424"/>
    </location>
</feature>
<dbReference type="InterPro" id="IPR001633">
    <property type="entry name" value="EAL_dom"/>
</dbReference>
<evidence type="ECO:0000256" key="2">
    <source>
        <dbReference type="SAM" id="Phobius"/>
    </source>
</evidence>
<dbReference type="PROSITE" id="PS51257">
    <property type="entry name" value="PROKAR_LIPOPROTEIN"/>
    <property type="match status" value="1"/>
</dbReference>
<dbReference type="RefSeq" id="WP_184295291.1">
    <property type="nucleotide sequence ID" value="NZ_JACHLP010000001.1"/>
</dbReference>
<dbReference type="SUPFAM" id="SSF55073">
    <property type="entry name" value="Nucleotide cyclase"/>
    <property type="match status" value="1"/>
</dbReference>
<dbReference type="Gene3D" id="3.30.450.20">
    <property type="entry name" value="PAS domain"/>
    <property type="match status" value="1"/>
</dbReference>
<dbReference type="InterPro" id="IPR035919">
    <property type="entry name" value="EAL_sf"/>
</dbReference>
<evidence type="ECO:0000256" key="1">
    <source>
        <dbReference type="PROSITE-ProRule" id="PRU00169"/>
    </source>
</evidence>
<dbReference type="InterPro" id="IPR001610">
    <property type="entry name" value="PAC"/>
</dbReference>
<evidence type="ECO:0000259" key="3">
    <source>
        <dbReference type="PROSITE" id="PS50110"/>
    </source>
</evidence>
<dbReference type="NCBIfam" id="TIGR00254">
    <property type="entry name" value="GGDEF"/>
    <property type="match status" value="1"/>
</dbReference>
<feature type="modified residue" description="4-aspartylphosphate" evidence="1">
    <location>
        <position position="915"/>
    </location>
</feature>
<feature type="transmembrane region" description="Helical" evidence="2">
    <location>
        <begin position="238"/>
        <end position="256"/>
    </location>
</feature>
<feature type="domain" description="PAS" evidence="4">
    <location>
        <begin position="297"/>
        <end position="356"/>
    </location>
</feature>
<keyword evidence="2" id="KW-1133">Transmembrane helix</keyword>
<protein>
    <submittedName>
        <fullName evidence="8">Diguanylate cyclase (GGDEF)-like protein/PAS domain S-box-containing protein</fullName>
    </submittedName>
</protein>
<proteinExistence type="predicted"/>
<keyword evidence="2" id="KW-0472">Membrane</keyword>
<dbReference type="InterPro" id="IPR001789">
    <property type="entry name" value="Sig_transdc_resp-reg_receiver"/>
</dbReference>
<evidence type="ECO:0000259" key="6">
    <source>
        <dbReference type="PROSITE" id="PS50883"/>
    </source>
</evidence>
<evidence type="ECO:0000259" key="4">
    <source>
        <dbReference type="PROSITE" id="PS50112"/>
    </source>
</evidence>
<dbReference type="CDD" id="cd01948">
    <property type="entry name" value="EAL"/>
    <property type="match status" value="1"/>
</dbReference>
<accession>A0A840L4I6</accession>
<dbReference type="Pfam" id="PF00563">
    <property type="entry name" value="EAL"/>
    <property type="match status" value="1"/>
</dbReference>
<dbReference type="PROSITE" id="PS50887">
    <property type="entry name" value="GGDEF"/>
    <property type="match status" value="1"/>
</dbReference>
<dbReference type="Gene3D" id="3.30.70.270">
    <property type="match status" value="1"/>
</dbReference>
<dbReference type="SUPFAM" id="SSF52172">
    <property type="entry name" value="CheY-like"/>
    <property type="match status" value="1"/>
</dbReference>
<dbReference type="SMART" id="SM00091">
    <property type="entry name" value="PAS"/>
    <property type="match status" value="1"/>
</dbReference>
<dbReference type="InterPro" id="IPR000700">
    <property type="entry name" value="PAS-assoc_C"/>
</dbReference>
<gene>
    <name evidence="8" type="ORF">HNP55_000238</name>
</gene>
<feature type="domain" description="GGDEF" evidence="7">
    <location>
        <begin position="456"/>
        <end position="588"/>
    </location>
</feature>
<dbReference type="PROSITE" id="PS50110">
    <property type="entry name" value="RESPONSE_REGULATORY"/>
    <property type="match status" value="1"/>
</dbReference>